<dbReference type="SUPFAM" id="SSF160527">
    <property type="entry name" value="V-type ATPase subunit E-like"/>
    <property type="match status" value="1"/>
</dbReference>
<evidence type="ECO:0000256" key="3">
    <source>
        <dbReference type="ARBA" id="ARBA00023065"/>
    </source>
</evidence>
<evidence type="ECO:0000313" key="7">
    <source>
        <dbReference type="RefSeq" id="XP_032815684.1"/>
    </source>
</evidence>
<dbReference type="Pfam" id="PF01991">
    <property type="entry name" value="vATP-synt_E"/>
    <property type="match status" value="1"/>
</dbReference>
<dbReference type="AlphaFoldDB" id="A0AAJ7TE08"/>
<evidence type="ECO:0000256" key="4">
    <source>
        <dbReference type="ARBA" id="ARBA00045737"/>
    </source>
</evidence>
<keyword evidence="2" id="KW-0813">Transport</keyword>
<dbReference type="Gene3D" id="6.10.250.1620">
    <property type="match status" value="1"/>
</dbReference>
<feature type="coiled-coil region" evidence="5">
    <location>
        <begin position="81"/>
        <end position="108"/>
    </location>
</feature>
<dbReference type="Proteomes" id="UP001318040">
    <property type="component" value="Chromosome 24"/>
</dbReference>
<dbReference type="HAMAP" id="MF_00311">
    <property type="entry name" value="ATP_synth_E_arch"/>
    <property type="match status" value="1"/>
</dbReference>
<protein>
    <submittedName>
        <fullName evidence="7">V-type proton ATPase subunit E 1-like isoform X1</fullName>
    </submittedName>
</protein>
<dbReference type="RefSeq" id="XP_032815684.1">
    <property type="nucleotide sequence ID" value="XM_032959793.1"/>
</dbReference>
<dbReference type="Gene3D" id="3.30.2320.30">
    <property type="entry name" value="ATP synthase, E subunit, C-terminal"/>
    <property type="match status" value="1"/>
</dbReference>
<sequence>MPLTDGDVLKQVKHMVAFIEQEATEKVEEIDSKAEEEFNLEKGRLMQSHRSKIMEHYDKKDKQLEMQKKIQISNLMNQSRLKVLETRNDLLKELLNEARGRLVQLTRNATVYRTIMDGLVLQGLLQLLEPVVIVRCRQSDLALVKSSVTKNIPTYRAATKKEICITVDEQLFLPLDICGGVELYNANAKIKVSNTLDSRLEFMSHQMMPEIRVYLYGKNSNRKFND</sequence>
<name>A0AAJ7TE08_PETMA</name>
<proteinExistence type="inferred from homology"/>
<organism evidence="6 7">
    <name type="scientific">Petromyzon marinus</name>
    <name type="common">Sea lamprey</name>
    <dbReference type="NCBI Taxonomy" id="7757"/>
    <lineage>
        <taxon>Eukaryota</taxon>
        <taxon>Metazoa</taxon>
        <taxon>Chordata</taxon>
        <taxon>Craniata</taxon>
        <taxon>Vertebrata</taxon>
        <taxon>Cyclostomata</taxon>
        <taxon>Hyperoartia</taxon>
        <taxon>Petromyzontiformes</taxon>
        <taxon>Petromyzontidae</taxon>
        <taxon>Petromyzon</taxon>
    </lineage>
</organism>
<reference evidence="7" key="1">
    <citation type="submission" date="2025-08" db="UniProtKB">
        <authorList>
            <consortium name="RefSeq"/>
        </authorList>
    </citation>
    <scope>IDENTIFICATION</scope>
    <source>
        <tissue evidence="7">Sperm</tissue>
    </source>
</reference>
<evidence type="ECO:0000256" key="1">
    <source>
        <dbReference type="ARBA" id="ARBA00005901"/>
    </source>
</evidence>
<dbReference type="InterPro" id="IPR038495">
    <property type="entry name" value="ATPase_E_C"/>
</dbReference>
<dbReference type="GO" id="GO:0033178">
    <property type="term" value="C:proton-transporting two-sector ATPase complex, catalytic domain"/>
    <property type="evidence" value="ECO:0007669"/>
    <property type="project" value="InterPro"/>
</dbReference>
<evidence type="ECO:0000256" key="2">
    <source>
        <dbReference type="ARBA" id="ARBA00022448"/>
    </source>
</evidence>
<dbReference type="GeneID" id="116945471"/>
<keyword evidence="5" id="KW-0175">Coiled coil</keyword>
<dbReference type="FunFam" id="3.30.2320.30:FF:000001">
    <property type="entry name" value="V-type proton atpase subunit e 1"/>
    <property type="match status" value="1"/>
</dbReference>
<evidence type="ECO:0000256" key="5">
    <source>
        <dbReference type="SAM" id="Coils"/>
    </source>
</evidence>
<comment type="function">
    <text evidence="4">Subunit of the V1 complex of vacuolar(H+)-ATPase (V-ATPase), a multisubunit enzyme composed of a peripheral complex (V1) that hydrolyzes ATP and a membrane integral complex (V0) that translocates protons. V-ATPase is responsible for acidifying and maintaining the pH of intracellular compartments and in some cell types, is targeted to the plasma membrane, where it is responsible for acidifying the extracellular environment.</text>
</comment>
<comment type="similarity">
    <text evidence="1">Belongs to the V-ATPase E subunit family.</text>
</comment>
<dbReference type="KEGG" id="pmrn:116945471"/>
<keyword evidence="6" id="KW-1185">Reference proteome</keyword>
<evidence type="ECO:0000313" key="6">
    <source>
        <dbReference type="Proteomes" id="UP001318040"/>
    </source>
</evidence>
<gene>
    <name evidence="7" type="primary">LOC116945471</name>
</gene>
<accession>A0AAJ7TE08</accession>
<keyword evidence="3" id="KW-0406">Ion transport</keyword>
<dbReference type="PANTHER" id="PTHR45715">
    <property type="entry name" value="ATPASE H+-TRANSPORTING V1 SUBUNIT E1A-RELATED"/>
    <property type="match status" value="1"/>
</dbReference>
<dbReference type="InterPro" id="IPR002842">
    <property type="entry name" value="ATPase_V1_Esu"/>
</dbReference>
<dbReference type="GO" id="GO:0046961">
    <property type="term" value="F:proton-transporting ATPase activity, rotational mechanism"/>
    <property type="evidence" value="ECO:0007669"/>
    <property type="project" value="InterPro"/>
</dbReference>